<dbReference type="GO" id="GO:0000166">
    <property type="term" value="F:nucleotide binding"/>
    <property type="evidence" value="ECO:0007669"/>
    <property type="project" value="UniProtKB-KW"/>
</dbReference>
<comment type="similarity">
    <text evidence="4">Belongs to the SIMIBI class G3E GTPase family. ZNG1 subfamily.</text>
</comment>
<reference evidence="7 8" key="1">
    <citation type="submission" date="2018-02" db="EMBL/GenBank/DDBJ databases">
        <title>Genomic Encyclopedia of Archaeal and Bacterial Type Strains, Phase II (KMG-II): from individual species to whole genera.</title>
        <authorList>
            <person name="Goeker M."/>
        </authorList>
    </citation>
    <scope>NUCLEOTIDE SEQUENCE [LARGE SCALE GENOMIC DNA]</scope>
    <source>
        <strain evidence="7 8">DSM 3808</strain>
    </source>
</reference>
<dbReference type="CDD" id="cd03112">
    <property type="entry name" value="CobW-like"/>
    <property type="match status" value="1"/>
</dbReference>
<protein>
    <submittedName>
        <fullName evidence="7">G3E family GTPase</fullName>
    </submittedName>
</protein>
<comment type="caution">
    <text evidence="7">The sequence shown here is derived from an EMBL/GenBank/DDBJ whole genome shotgun (WGS) entry which is preliminary data.</text>
</comment>
<evidence type="ECO:0000256" key="5">
    <source>
        <dbReference type="ARBA" id="ARBA00049117"/>
    </source>
</evidence>
<dbReference type="OrthoDB" id="9808822at2"/>
<evidence type="ECO:0000256" key="2">
    <source>
        <dbReference type="ARBA" id="ARBA00022801"/>
    </source>
</evidence>
<evidence type="ECO:0000313" key="8">
    <source>
        <dbReference type="Proteomes" id="UP000237749"/>
    </source>
</evidence>
<evidence type="ECO:0000256" key="1">
    <source>
        <dbReference type="ARBA" id="ARBA00022741"/>
    </source>
</evidence>
<evidence type="ECO:0000256" key="3">
    <source>
        <dbReference type="ARBA" id="ARBA00023186"/>
    </source>
</evidence>
<gene>
    <name evidence="7" type="ORF">BXY41_115173</name>
</gene>
<dbReference type="Proteomes" id="UP000237749">
    <property type="component" value="Unassembled WGS sequence"/>
</dbReference>
<dbReference type="InterPro" id="IPR051927">
    <property type="entry name" value="Zn_Chap_cDPG_Synth"/>
</dbReference>
<keyword evidence="1" id="KW-0547">Nucleotide-binding</keyword>
<evidence type="ECO:0000256" key="4">
    <source>
        <dbReference type="ARBA" id="ARBA00034320"/>
    </source>
</evidence>
<comment type="catalytic activity">
    <reaction evidence="5">
        <text>GTP + H2O = GDP + phosphate + H(+)</text>
        <dbReference type="Rhea" id="RHEA:19669"/>
        <dbReference type="ChEBI" id="CHEBI:15377"/>
        <dbReference type="ChEBI" id="CHEBI:15378"/>
        <dbReference type="ChEBI" id="CHEBI:37565"/>
        <dbReference type="ChEBI" id="CHEBI:43474"/>
        <dbReference type="ChEBI" id="CHEBI:58189"/>
    </reaction>
    <physiologicalReaction direction="left-to-right" evidence="5">
        <dbReference type="Rhea" id="RHEA:19670"/>
    </physiologicalReaction>
</comment>
<keyword evidence="8" id="KW-1185">Reference proteome</keyword>
<organism evidence="7 8">
    <name type="scientific">Lacrimispora xylanisolvens</name>
    <dbReference type="NCBI Taxonomy" id="384636"/>
    <lineage>
        <taxon>Bacteria</taxon>
        <taxon>Bacillati</taxon>
        <taxon>Bacillota</taxon>
        <taxon>Clostridia</taxon>
        <taxon>Lachnospirales</taxon>
        <taxon>Lachnospiraceae</taxon>
        <taxon>Lacrimispora</taxon>
    </lineage>
</organism>
<dbReference type="RefSeq" id="WP_104439227.1">
    <property type="nucleotide sequence ID" value="NZ_PTJA01000015.1"/>
</dbReference>
<dbReference type="Pfam" id="PF07683">
    <property type="entry name" value="CobW_C"/>
    <property type="match status" value="1"/>
</dbReference>
<dbReference type="InterPro" id="IPR011629">
    <property type="entry name" value="CobW-like_C"/>
</dbReference>
<keyword evidence="3" id="KW-0143">Chaperone</keyword>
<evidence type="ECO:0000259" key="6">
    <source>
        <dbReference type="SMART" id="SM00833"/>
    </source>
</evidence>
<accession>A0A2S6HLY9</accession>
<dbReference type="PANTHER" id="PTHR43603:SF1">
    <property type="entry name" value="ZINC-REGULATED GTPASE METALLOPROTEIN ACTIVATOR 1"/>
    <property type="match status" value="1"/>
</dbReference>
<dbReference type="Gene3D" id="3.30.1220.10">
    <property type="entry name" value="CobW-like, C-terminal domain"/>
    <property type="match status" value="1"/>
</dbReference>
<dbReference type="Pfam" id="PF02492">
    <property type="entry name" value="cobW"/>
    <property type="match status" value="1"/>
</dbReference>
<dbReference type="SUPFAM" id="SSF90002">
    <property type="entry name" value="Hypothetical protein YjiA, C-terminal domain"/>
    <property type="match status" value="1"/>
</dbReference>
<dbReference type="InterPro" id="IPR036627">
    <property type="entry name" value="CobW-likC_sf"/>
</dbReference>
<dbReference type="SUPFAM" id="SSF52540">
    <property type="entry name" value="P-loop containing nucleoside triphosphate hydrolases"/>
    <property type="match status" value="1"/>
</dbReference>
<dbReference type="PANTHER" id="PTHR43603">
    <property type="entry name" value="COBW DOMAIN-CONTAINING PROTEIN DDB_G0274527"/>
    <property type="match status" value="1"/>
</dbReference>
<sequence>MNKNVNKKTPVILITGYLGSGKTTLLQGLLESGDNSGLALVINDMGSVNVDSKLIKNENCLQETAKMVELQNGCICCTLREEFMNQIEELSKDQRVEKILVEASGISNPASIAEGFLMSEEETYSSGVYLQSIITVVDADRLYYEFLDEMEEQLNDDGEEEPDIINLVIDQIEFCSTIILNKCDLLTPAKTEQVISTIKQIQPEAEIIKTAWGKVDTRLIFDGKEFDYDRVMNSSSLQKALAREKQLDDSGIDDYGVSSFVYEVRRAFDRESFMELLENNYPETIIRAKGYIWFSDDSVHAQLFEQAGKNASISEATSWVAALPNDEKEEILQNYPDVLEDWDEIFGDRMNQIVFIGRNYDKLEMTCALNRCIDKEL</sequence>
<feature type="domain" description="CobW C-terminal" evidence="6">
    <location>
        <begin position="257"/>
        <end position="373"/>
    </location>
</feature>
<dbReference type="Gene3D" id="3.40.50.300">
    <property type="entry name" value="P-loop containing nucleotide triphosphate hydrolases"/>
    <property type="match status" value="1"/>
</dbReference>
<dbReference type="InterPro" id="IPR003495">
    <property type="entry name" value="CobW/HypB/UreG_nucleotide-bd"/>
</dbReference>
<proteinExistence type="inferred from homology"/>
<dbReference type="GO" id="GO:0016787">
    <property type="term" value="F:hydrolase activity"/>
    <property type="evidence" value="ECO:0007669"/>
    <property type="project" value="UniProtKB-KW"/>
</dbReference>
<keyword evidence="2" id="KW-0378">Hydrolase</keyword>
<dbReference type="EMBL" id="PTJA01000015">
    <property type="protein sequence ID" value="PPK78498.1"/>
    <property type="molecule type" value="Genomic_DNA"/>
</dbReference>
<name>A0A2S6HLY9_9FIRM</name>
<dbReference type="InterPro" id="IPR027417">
    <property type="entry name" value="P-loop_NTPase"/>
</dbReference>
<evidence type="ECO:0000313" key="7">
    <source>
        <dbReference type="EMBL" id="PPK78498.1"/>
    </source>
</evidence>
<dbReference type="AlphaFoldDB" id="A0A2S6HLY9"/>
<dbReference type="SMART" id="SM00833">
    <property type="entry name" value="CobW_C"/>
    <property type="match status" value="1"/>
</dbReference>